<proteinExistence type="predicted"/>
<organism evidence="1 2">
    <name type="scientific">Cyanomargarita calcarea GSE-NOS-MK-12-04C</name>
    <dbReference type="NCBI Taxonomy" id="2839659"/>
    <lineage>
        <taxon>Bacteria</taxon>
        <taxon>Bacillati</taxon>
        <taxon>Cyanobacteriota</taxon>
        <taxon>Cyanophyceae</taxon>
        <taxon>Nostocales</taxon>
        <taxon>Cyanomargaritaceae</taxon>
        <taxon>Cyanomargarita</taxon>
    </lineage>
</organism>
<dbReference type="Proteomes" id="UP000729701">
    <property type="component" value="Unassembled WGS sequence"/>
</dbReference>
<dbReference type="EMBL" id="JAHHGZ010000023">
    <property type="protein sequence ID" value="MBW4669739.1"/>
    <property type="molecule type" value="Genomic_DNA"/>
</dbReference>
<gene>
    <name evidence="1" type="ORF">KME60_20570</name>
</gene>
<accession>A0A951QNQ3</accession>
<evidence type="ECO:0000313" key="2">
    <source>
        <dbReference type="Proteomes" id="UP000729701"/>
    </source>
</evidence>
<name>A0A951QNQ3_9CYAN</name>
<comment type="caution">
    <text evidence="1">The sequence shown here is derived from an EMBL/GenBank/DDBJ whole genome shotgun (WGS) entry which is preliminary data.</text>
</comment>
<dbReference type="AlphaFoldDB" id="A0A951QNQ3"/>
<evidence type="ECO:0000313" key="1">
    <source>
        <dbReference type="EMBL" id="MBW4669739.1"/>
    </source>
</evidence>
<reference evidence="1" key="2">
    <citation type="journal article" date="2022" name="Microbiol. Resour. Announc.">
        <title>Metagenome Sequencing to Explore Phylogenomics of Terrestrial Cyanobacteria.</title>
        <authorList>
            <person name="Ward R.D."/>
            <person name="Stajich J.E."/>
            <person name="Johansen J.R."/>
            <person name="Huntemann M."/>
            <person name="Clum A."/>
            <person name="Foster B."/>
            <person name="Foster B."/>
            <person name="Roux S."/>
            <person name="Palaniappan K."/>
            <person name="Varghese N."/>
            <person name="Mukherjee S."/>
            <person name="Reddy T.B.K."/>
            <person name="Daum C."/>
            <person name="Copeland A."/>
            <person name="Chen I.A."/>
            <person name="Ivanova N.N."/>
            <person name="Kyrpides N.C."/>
            <person name="Shapiro N."/>
            <person name="Eloe-Fadrosh E.A."/>
            <person name="Pietrasiak N."/>
        </authorList>
    </citation>
    <scope>NUCLEOTIDE SEQUENCE</scope>
    <source>
        <strain evidence="1">GSE-NOS-MK-12-04C</strain>
    </source>
</reference>
<protein>
    <submittedName>
        <fullName evidence="1">Uncharacterized protein</fullName>
    </submittedName>
</protein>
<reference evidence="1" key="1">
    <citation type="submission" date="2021-05" db="EMBL/GenBank/DDBJ databases">
        <authorList>
            <person name="Pietrasiak N."/>
            <person name="Ward R."/>
            <person name="Stajich J.E."/>
            <person name="Kurbessoian T."/>
        </authorList>
    </citation>
    <scope>NUCLEOTIDE SEQUENCE</scope>
    <source>
        <strain evidence="1">GSE-NOS-MK-12-04C</strain>
    </source>
</reference>
<sequence>MQQPAQAATLFWDLNFFDSTGTLVGNGEFTSEPDKTVVGTTLRLGSNFPYYPLIEENFEIQNYLTNFSANIVGRKWLDSSTQPPNQVTWLDSYEGTKELRSSGLRYDPNVSIANNWEIGGKGGDSPFNPIRQALFLEGKGLEENQVWGGSWLERIVEEDRGIRVIETTGTWRATVRNLQSVPEPDTVLGIATFGLACFFLRGVASSKKA</sequence>